<keyword evidence="5" id="KW-0539">Nucleus</keyword>
<dbReference type="FunFam" id="3.30.40.10:FF:000122">
    <property type="entry name" value="polycomb group RING finger protein 1"/>
    <property type="match status" value="1"/>
</dbReference>
<evidence type="ECO:0000259" key="7">
    <source>
        <dbReference type="PROSITE" id="PS50089"/>
    </source>
</evidence>
<dbReference type="Proteomes" id="UP000046393">
    <property type="component" value="Unplaced"/>
</dbReference>
<evidence type="ECO:0000256" key="5">
    <source>
        <dbReference type="ARBA" id="ARBA00023242"/>
    </source>
</evidence>
<dbReference type="PROSITE" id="PS00518">
    <property type="entry name" value="ZF_RING_1"/>
    <property type="match status" value="1"/>
</dbReference>
<evidence type="ECO:0000256" key="2">
    <source>
        <dbReference type="ARBA" id="ARBA00022723"/>
    </source>
</evidence>
<evidence type="ECO:0000256" key="1">
    <source>
        <dbReference type="ARBA" id="ARBA00004123"/>
    </source>
</evidence>
<protein>
    <submittedName>
        <fullName evidence="9">RING-type domain-containing protein</fullName>
    </submittedName>
</protein>
<dbReference type="GO" id="GO:0005634">
    <property type="term" value="C:nucleus"/>
    <property type="evidence" value="ECO:0007669"/>
    <property type="project" value="UniProtKB-SubCell"/>
</dbReference>
<dbReference type="InterPro" id="IPR001841">
    <property type="entry name" value="Znf_RING"/>
</dbReference>
<dbReference type="SUPFAM" id="SSF57850">
    <property type="entry name" value="RING/U-box"/>
    <property type="match status" value="1"/>
</dbReference>
<dbReference type="STRING" id="451379.A0A0N5AXM6"/>
<dbReference type="InterPro" id="IPR013083">
    <property type="entry name" value="Znf_RING/FYVE/PHD"/>
</dbReference>
<keyword evidence="4" id="KW-0862">Zinc</keyword>
<organism evidence="8 9">
    <name type="scientific">Syphacia muris</name>
    <dbReference type="NCBI Taxonomy" id="451379"/>
    <lineage>
        <taxon>Eukaryota</taxon>
        <taxon>Metazoa</taxon>
        <taxon>Ecdysozoa</taxon>
        <taxon>Nematoda</taxon>
        <taxon>Chromadorea</taxon>
        <taxon>Rhabditida</taxon>
        <taxon>Spirurina</taxon>
        <taxon>Oxyuridomorpha</taxon>
        <taxon>Oxyuroidea</taxon>
        <taxon>Oxyuridae</taxon>
        <taxon>Syphacia</taxon>
    </lineage>
</organism>
<accession>A0A0N5AXM6</accession>
<feature type="domain" description="RING-type" evidence="7">
    <location>
        <begin position="39"/>
        <end position="78"/>
    </location>
</feature>
<evidence type="ECO:0000313" key="8">
    <source>
        <dbReference type="Proteomes" id="UP000046393"/>
    </source>
</evidence>
<dbReference type="Gene3D" id="3.10.20.90">
    <property type="entry name" value="Phosphatidylinositol 3-kinase Catalytic Subunit, Chain A, domain 1"/>
    <property type="match status" value="1"/>
</dbReference>
<evidence type="ECO:0000256" key="4">
    <source>
        <dbReference type="ARBA" id="ARBA00022833"/>
    </source>
</evidence>
<dbReference type="Gene3D" id="3.30.40.10">
    <property type="entry name" value="Zinc/RING finger domain, C3HC4 (zinc finger)"/>
    <property type="match status" value="1"/>
</dbReference>
<dbReference type="PANTHER" id="PTHR45893">
    <property type="entry name" value="POLYCOMB GROUP RING FINGER PROTEIN"/>
    <property type="match status" value="1"/>
</dbReference>
<dbReference type="WBParaSite" id="SMUV_0000970501-mRNA-1">
    <property type="protein sequence ID" value="SMUV_0000970501-mRNA-1"/>
    <property type="gene ID" value="SMUV_0000970501"/>
</dbReference>
<dbReference type="InterPro" id="IPR051507">
    <property type="entry name" value="PcG_RING_finger"/>
</dbReference>
<sequence>MSKRFAQSNDGSKIPAKKPVQVPDEYKIILKVLNPHITCPICKGYFVEAITITECLHTFCKSCLLKHFEEDNCCPKCTNLIHQSHPSHYVSFDRTMQELVYKLVPGLQVAEEERRNAFAQSTAGATGVVKKEPEVILIAHFSILFAKDESETDAECGEEVMKNHHRSDDQVIIQLCTDETSEMDNAELSFVRLSGKALLLIFLALLHQLVKEKMATVNTLKRYLALAVLGDMARYQEVDIFCNNELMGRDFSMKFIEKTRWRNKPKDLPLQLYFRKHVEF</sequence>
<dbReference type="PROSITE" id="PS50089">
    <property type="entry name" value="ZF_RING_2"/>
    <property type="match status" value="1"/>
</dbReference>
<reference evidence="9" key="1">
    <citation type="submission" date="2017-02" db="UniProtKB">
        <authorList>
            <consortium name="WormBaseParasite"/>
        </authorList>
    </citation>
    <scope>IDENTIFICATION</scope>
</reference>
<name>A0A0N5AXM6_9BILA</name>
<dbReference type="AlphaFoldDB" id="A0A0N5AXM6"/>
<comment type="subcellular location">
    <subcellularLocation>
        <location evidence="1">Nucleus</location>
    </subcellularLocation>
</comment>
<evidence type="ECO:0000256" key="6">
    <source>
        <dbReference type="PROSITE-ProRule" id="PRU00175"/>
    </source>
</evidence>
<keyword evidence="8" id="KW-1185">Reference proteome</keyword>
<keyword evidence="3 6" id="KW-0863">Zinc-finger</keyword>
<proteinExistence type="predicted"/>
<evidence type="ECO:0000256" key="3">
    <source>
        <dbReference type="ARBA" id="ARBA00022771"/>
    </source>
</evidence>
<dbReference type="GO" id="GO:0008270">
    <property type="term" value="F:zinc ion binding"/>
    <property type="evidence" value="ECO:0007669"/>
    <property type="project" value="UniProtKB-KW"/>
</dbReference>
<evidence type="ECO:0000313" key="9">
    <source>
        <dbReference type="WBParaSite" id="SMUV_0000970501-mRNA-1"/>
    </source>
</evidence>
<dbReference type="SMART" id="SM00184">
    <property type="entry name" value="RING"/>
    <property type="match status" value="1"/>
</dbReference>
<keyword evidence="2" id="KW-0479">Metal-binding</keyword>
<dbReference type="InterPro" id="IPR017907">
    <property type="entry name" value="Znf_RING_CS"/>
</dbReference>
<dbReference type="Pfam" id="PF13923">
    <property type="entry name" value="zf-C3HC4_2"/>
    <property type="match status" value="1"/>
</dbReference>